<feature type="compositionally biased region" description="Low complexity" evidence="9">
    <location>
        <begin position="475"/>
        <end position="484"/>
    </location>
</feature>
<keyword evidence="4" id="KW-0479">Metal-binding</keyword>
<feature type="region of interest" description="Disordered" evidence="9">
    <location>
        <begin position="402"/>
        <end position="432"/>
    </location>
</feature>
<dbReference type="PROSITE" id="PS51466">
    <property type="entry name" value="PINIT"/>
    <property type="match status" value="1"/>
</dbReference>
<evidence type="ECO:0000259" key="12">
    <source>
        <dbReference type="PROSITE" id="PS51466"/>
    </source>
</evidence>
<dbReference type="Proteomes" id="UP001322138">
    <property type="component" value="Unassembled WGS sequence"/>
</dbReference>
<comment type="caution">
    <text evidence="13">The sequence shown here is derived from an EMBL/GenBank/DDBJ whole genome shotgun (WGS) entry which is preliminary data.</text>
</comment>
<sequence>MADKTAELQNLTRTVQNPALQKTVLQQICQVNGLAKTGNKVDLQRRITQQLSNVSEKQDWQQFEELRKNILARATPPASRPIATPTASPAVVVPQAALPAVLYNSQSQYQPPRPATPPQYATMASSYGSSGYRAAYGGYNSHSAGMPIQKPPPARLIEHFAFKSSPFYELRHQLGKPRELEVMTSHRNTEKIELRGSEMSVCDENPSMRVLVFCANGTTPIQDIAFPYQCELRVNGEEVKANLRGLKNKPGSTKPVDVTHLLRFRPPSYTNRIEVTYALTQKKFYLSVVLCKTTTVDALVPQIRQKIRKEHVIDEITKAASDPDVVATSQNLSLKCPITYMRLTNPCRGVKCNHIQCFDASSYLQMQEQSPLWVCPICNRVTPFEQLAIDEYARDILARTSESTEQVTIEPNGEWALPGARKDTGVSKSQEASYIDDDDLVVYENPSKPSYSSAQHPSSAAYLGTPQSGASRDTSAAPRSSSKRSAPEVIDLISSDDEDDAQPAKRPRYY</sequence>
<evidence type="ECO:0000256" key="3">
    <source>
        <dbReference type="ARBA" id="ARBA00022679"/>
    </source>
</evidence>
<comment type="pathway">
    <text evidence="1">Protein modification; protein sumoylation.</text>
</comment>
<evidence type="ECO:0000256" key="4">
    <source>
        <dbReference type="ARBA" id="ARBA00022723"/>
    </source>
</evidence>
<dbReference type="InterPro" id="IPR004181">
    <property type="entry name" value="Znf_MIZ"/>
</dbReference>
<gene>
    <name evidence="13" type="primary">pli1</name>
    <name evidence="13" type="ORF">QC761_710610</name>
</gene>
<reference evidence="13 14" key="1">
    <citation type="journal article" date="2023" name="bioRxiv">
        <title>High-quality genome assemblies of four members of thePodospora anserinaspecies complex.</title>
        <authorList>
            <person name="Ament-Velasquez S.L."/>
            <person name="Vogan A.A."/>
            <person name="Wallerman O."/>
            <person name="Hartmann F."/>
            <person name="Gautier V."/>
            <person name="Silar P."/>
            <person name="Giraud T."/>
            <person name="Johannesson H."/>
        </authorList>
    </citation>
    <scope>NUCLEOTIDE SEQUENCE [LARGE SCALE GENOMIC DNA]</scope>
    <source>
        <strain evidence="13 14">CBS 112042</strain>
    </source>
</reference>
<feature type="compositionally biased region" description="Polar residues" evidence="9">
    <location>
        <begin position="447"/>
        <end position="458"/>
    </location>
</feature>
<protein>
    <submittedName>
        <fullName evidence="13">E3 SUMO-protein ligase pli1</fullName>
    </submittedName>
</protein>
<accession>A0ABR0F7M6</accession>
<keyword evidence="6" id="KW-0833">Ubl conjugation pathway</keyword>
<dbReference type="Gene3D" id="3.30.40.10">
    <property type="entry name" value="Zinc/RING finger domain, C3HC4 (zinc finger)"/>
    <property type="match status" value="1"/>
</dbReference>
<keyword evidence="5 8" id="KW-0863">Zinc-finger</keyword>
<keyword evidence="3" id="KW-0808">Transferase</keyword>
<dbReference type="PROSITE" id="PS50800">
    <property type="entry name" value="SAP"/>
    <property type="match status" value="1"/>
</dbReference>
<feature type="domain" description="SAP" evidence="10">
    <location>
        <begin position="17"/>
        <end position="51"/>
    </location>
</feature>
<evidence type="ECO:0000313" key="13">
    <source>
        <dbReference type="EMBL" id="KAK4639696.1"/>
    </source>
</evidence>
<dbReference type="PROSITE" id="PS51044">
    <property type="entry name" value="ZF_SP_RING"/>
    <property type="match status" value="1"/>
</dbReference>
<dbReference type="CDD" id="cd16792">
    <property type="entry name" value="SP-RING_Siz-like"/>
    <property type="match status" value="1"/>
</dbReference>
<feature type="domain" description="SP-RING-type" evidence="11">
    <location>
        <begin position="321"/>
        <end position="406"/>
    </location>
</feature>
<evidence type="ECO:0000259" key="11">
    <source>
        <dbReference type="PROSITE" id="PS51044"/>
    </source>
</evidence>
<dbReference type="RefSeq" id="XP_062728672.1">
    <property type="nucleotide sequence ID" value="XM_062882610.1"/>
</dbReference>
<feature type="compositionally biased region" description="Polar residues" evidence="9">
    <location>
        <begin position="465"/>
        <end position="474"/>
    </location>
</feature>
<dbReference type="PANTHER" id="PTHR10782:SF4">
    <property type="entry name" value="TONALLI, ISOFORM E"/>
    <property type="match status" value="1"/>
</dbReference>
<dbReference type="GO" id="GO:0016874">
    <property type="term" value="F:ligase activity"/>
    <property type="evidence" value="ECO:0007669"/>
    <property type="project" value="UniProtKB-KW"/>
</dbReference>
<evidence type="ECO:0000256" key="1">
    <source>
        <dbReference type="ARBA" id="ARBA00004718"/>
    </source>
</evidence>
<dbReference type="InterPro" id="IPR038654">
    <property type="entry name" value="PINIT_sf"/>
</dbReference>
<name>A0ABR0F7M6_9PEZI</name>
<dbReference type="InterPro" id="IPR013083">
    <property type="entry name" value="Znf_RING/FYVE/PHD"/>
</dbReference>
<dbReference type="Pfam" id="PF14324">
    <property type="entry name" value="PINIT"/>
    <property type="match status" value="1"/>
</dbReference>
<evidence type="ECO:0000256" key="7">
    <source>
        <dbReference type="ARBA" id="ARBA00022833"/>
    </source>
</evidence>
<dbReference type="Pfam" id="PF02891">
    <property type="entry name" value="zf-MIZ"/>
    <property type="match status" value="1"/>
</dbReference>
<dbReference type="EMBL" id="JAFFGZ010000009">
    <property type="protein sequence ID" value="KAK4639696.1"/>
    <property type="molecule type" value="Genomic_DNA"/>
</dbReference>
<feature type="region of interest" description="Disordered" evidence="9">
    <location>
        <begin position="445"/>
        <end position="510"/>
    </location>
</feature>
<comment type="similarity">
    <text evidence="2">Belongs to the PIAS family.</text>
</comment>
<dbReference type="InterPro" id="IPR023321">
    <property type="entry name" value="PINIT"/>
</dbReference>
<evidence type="ECO:0000256" key="6">
    <source>
        <dbReference type="ARBA" id="ARBA00022786"/>
    </source>
</evidence>
<dbReference type="Gene3D" id="2.60.120.780">
    <property type="entry name" value="PINIT domain"/>
    <property type="match status" value="1"/>
</dbReference>
<dbReference type="InterPro" id="IPR003034">
    <property type="entry name" value="SAP_dom"/>
</dbReference>
<evidence type="ECO:0000256" key="8">
    <source>
        <dbReference type="PROSITE-ProRule" id="PRU00452"/>
    </source>
</evidence>
<keyword evidence="13" id="KW-0436">Ligase</keyword>
<dbReference type="PANTHER" id="PTHR10782">
    <property type="entry name" value="ZINC FINGER MIZ DOMAIN-CONTAINING PROTEIN"/>
    <property type="match status" value="1"/>
</dbReference>
<evidence type="ECO:0000256" key="5">
    <source>
        <dbReference type="ARBA" id="ARBA00022771"/>
    </source>
</evidence>
<dbReference type="GeneID" id="87902092"/>
<keyword evidence="14" id="KW-1185">Reference proteome</keyword>
<proteinExistence type="inferred from homology"/>
<evidence type="ECO:0000256" key="9">
    <source>
        <dbReference type="SAM" id="MobiDB-lite"/>
    </source>
</evidence>
<evidence type="ECO:0000313" key="14">
    <source>
        <dbReference type="Proteomes" id="UP001322138"/>
    </source>
</evidence>
<organism evidence="13 14">
    <name type="scientific">Podospora bellae-mahoneyi</name>
    <dbReference type="NCBI Taxonomy" id="2093777"/>
    <lineage>
        <taxon>Eukaryota</taxon>
        <taxon>Fungi</taxon>
        <taxon>Dikarya</taxon>
        <taxon>Ascomycota</taxon>
        <taxon>Pezizomycotina</taxon>
        <taxon>Sordariomycetes</taxon>
        <taxon>Sordariomycetidae</taxon>
        <taxon>Sordariales</taxon>
        <taxon>Podosporaceae</taxon>
        <taxon>Podospora</taxon>
    </lineage>
</organism>
<keyword evidence="7" id="KW-0862">Zinc</keyword>
<dbReference type="InterPro" id="IPR031141">
    <property type="entry name" value="SIZ1/2_SP-RING"/>
</dbReference>
<evidence type="ECO:0000259" key="10">
    <source>
        <dbReference type="PROSITE" id="PS50800"/>
    </source>
</evidence>
<evidence type="ECO:0000256" key="2">
    <source>
        <dbReference type="ARBA" id="ARBA00005383"/>
    </source>
</evidence>
<feature type="domain" description="PINIT" evidence="12">
    <location>
        <begin position="148"/>
        <end position="294"/>
    </location>
</feature>